<keyword evidence="4" id="KW-0813">Transport</keyword>
<comment type="subcellular location">
    <subcellularLocation>
        <location evidence="4">Membrane</location>
        <topology evidence="4">Multi-pass membrane protein</topology>
    </subcellularLocation>
</comment>
<sequence length="150" mass="17450">MEMKTTMKHMPMGKRRHMWMWYHTVADDTVLFKNWFITDAGTMVWACVLVILAAILLEFIKYLRWALKRKSDESTNSSVSKYGGIEMPARAAQSGRVWSHLSQTVFYFMQLLWGYVLMNIYMTFSVWICLSLCLGLAIGHFIFASRTSTP</sequence>
<dbReference type="OrthoDB" id="161814at2759"/>
<evidence type="ECO:0000313" key="6">
    <source>
        <dbReference type="Proteomes" id="UP000494206"/>
    </source>
</evidence>
<dbReference type="InterPro" id="IPR007274">
    <property type="entry name" value="Cop_transporter"/>
</dbReference>
<evidence type="ECO:0000256" key="1">
    <source>
        <dbReference type="ARBA" id="ARBA00022692"/>
    </source>
</evidence>
<feature type="transmembrane region" description="Helical" evidence="4">
    <location>
        <begin position="97"/>
        <end position="118"/>
    </location>
</feature>
<evidence type="ECO:0000256" key="3">
    <source>
        <dbReference type="ARBA" id="ARBA00023136"/>
    </source>
</evidence>
<feature type="transmembrane region" description="Helical" evidence="4">
    <location>
        <begin position="124"/>
        <end position="144"/>
    </location>
</feature>
<dbReference type="GO" id="GO:0005375">
    <property type="term" value="F:copper ion transmembrane transporter activity"/>
    <property type="evidence" value="ECO:0007669"/>
    <property type="project" value="UniProtKB-UniRule"/>
</dbReference>
<proteinExistence type="inferred from homology"/>
<keyword evidence="1 4" id="KW-0812">Transmembrane</keyword>
<reference evidence="5 6" key="1">
    <citation type="submission" date="2020-04" db="EMBL/GenBank/DDBJ databases">
        <authorList>
            <person name="Laetsch R D."/>
            <person name="Stevens L."/>
            <person name="Kumar S."/>
            <person name="Blaxter L. M."/>
        </authorList>
    </citation>
    <scope>NUCLEOTIDE SEQUENCE [LARGE SCALE GENOMIC DNA]</scope>
</reference>
<comment type="similarity">
    <text evidence="4">Belongs to the copper transporter (Ctr) (TC 1.A.56) family. SLC31A subfamily.</text>
</comment>
<evidence type="ECO:0000256" key="4">
    <source>
        <dbReference type="RuleBase" id="RU367022"/>
    </source>
</evidence>
<comment type="caution">
    <text evidence="5">The sequence shown here is derived from an EMBL/GenBank/DDBJ whole genome shotgun (WGS) entry which is preliminary data.</text>
</comment>
<dbReference type="PANTHER" id="PTHR12483:SF31">
    <property type="entry name" value="COPPER TRANSPORT PROTEIN"/>
    <property type="match status" value="1"/>
</dbReference>
<keyword evidence="2 4" id="KW-1133">Transmembrane helix</keyword>
<dbReference type="Proteomes" id="UP000494206">
    <property type="component" value="Unassembled WGS sequence"/>
</dbReference>
<dbReference type="Pfam" id="PF04145">
    <property type="entry name" value="Ctr"/>
    <property type="match status" value="1"/>
</dbReference>
<name>A0A8S1F8P4_9PELO</name>
<organism evidence="5 6">
    <name type="scientific">Caenorhabditis bovis</name>
    <dbReference type="NCBI Taxonomy" id="2654633"/>
    <lineage>
        <taxon>Eukaryota</taxon>
        <taxon>Metazoa</taxon>
        <taxon>Ecdysozoa</taxon>
        <taxon>Nematoda</taxon>
        <taxon>Chromadorea</taxon>
        <taxon>Rhabditida</taxon>
        <taxon>Rhabditina</taxon>
        <taxon>Rhabditomorpha</taxon>
        <taxon>Rhabditoidea</taxon>
        <taxon>Rhabditidae</taxon>
        <taxon>Peloderinae</taxon>
        <taxon>Caenorhabditis</taxon>
    </lineage>
</organism>
<keyword evidence="4" id="KW-0186">Copper</keyword>
<keyword evidence="4" id="KW-0406">Ion transport</keyword>
<feature type="transmembrane region" description="Helical" evidence="4">
    <location>
        <begin position="43"/>
        <end position="60"/>
    </location>
</feature>
<evidence type="ECO:0000313" key="5">
    <source>
        <dbReference type="EMBL" id="CAB3408002.1"/>
    </source>
</evidence>
<dbReference type="PANTHER" id="PTHR12483">
    <property type="entry name" value="SOLUTE CARRIER FAMILY 31 COPPER TRANSPORTERS"/>
    <property type="match status" value="1"/>
</dbReference>
<gene>
    <name evidence="5" type="ORF">CBOVIS_LOCUS9840</name>
</gene>
<accession>A0A8S1F8P4</accession>
<dbReference type="GO" id="GO:0016020">
    <property type="term" value="C:membrane"/>
    <property type="evidence" value="ECO:0007669"/>
    <property type="project" value="UniProtKB-SubCell"/>
</dbReference>
<protein>
    <recommendedName>
        <fullName evidence="4">Copper transport protein</fullName>
    </recommendedName>
</protein>
<evidence type="ECO:0000256" key="2">
    <source>
        <dbReference type="ARBA" id="ARBA00022989"/>
    </source>
</evidence>
<keyword evidence="3 4" id="KW-0472">Membrane</keyword>
<dbReference type="EMBL" id="CADEPM010000006">
    <property type="protein sequence ID" value="CAB3408002.1"/>
    <property type="molecule type" value="Genomic_DNA"/>
</dbReference>
<keyword evidence="6" id="KW-1185">Reference proteome</keyword>
<dbReference type="AlphaFoldDB" id="A0A8S1F8P4"/>
<keyword evidence="4" id="KW-0187">Copper transport</keyword>